<proteinExistence type="predicted"/>
<accession>A0ABT8WG90</accession>
<dbReference type="EMBL" id="JAUOEK010000183">
    <property type="protein sequence ID" value="MDO5972011.1"/>
    <property type="molecule type" value="Genomic_DNA"/>
</dbReference>
<reference evidence="1" key="1">
    <citation type="submission" date="2023-07" db="EMBL/GenBank/DDBJ databases">
        <title>Two novel species in the genus Flavivirga.</title>
        <authorList>
            <person name="Kwon K."/>
        </authorList>
    </citation>
    <scope>NUCLEOTIDE SEQUENCE</scope>
    <source>
        <strain evidence="1">KCTC 52353</strain>
    </source>
</reference>
<dbReference type="Proteomes" id="UP001176883">
    <property type="component" value="Unassembled WGS sequence"/>
</dbReference>
<evidence type="ECO:0000313" key="2">
    <source>
        <dbReference type="Proteomes" id="UP001176883"/>
    </source>
</evidence>
<organism evidence="1 2">
    <name type="scientific">Flavivirga aquimarina</name>
    <dbReference type="NCBI Taxonomy" id="2027862"/>
    <lineage>
        <taxon>Bacteria</taxon>
        <taxon>Pseudomonadati</taxon>
        <taxon>Bacteroidota</taxon>
        <taxon>Flavobacteriia</taxon>
        <taxon>Flavobacteriales</taxon>
        <taxon>Flavobacteriaceae</taxon>
        <taxon>Flavivirga</taxon>
    </lineage>
</organism>
<sequence length="53" mass="6387">MTLYEFNILSFKEKQATVYDIGVFLYNYLTTDIRIPFNYGLALFFFLYENQVV</sequence>
<keyword evidence="2" id="KW-1185">Reference proteome</keyword>
<gene>
    <name evidence="1" type="ORF">Q4Q35_19595</name>
</gene>
<protein>
    <submittedName>
        <fullName evidence="1">Uncharacterized protein</fullName>
    </submittedName>
</protein>
<comment type="caution">
    <text evidence="1">The sequence shown here is derived from an EMBL/GenBank/DDBJ whole genome shotgun (WGS) entry which is preliminary data.</text>
</comment>
<evidence type="ECO:0000313" key="1">
    <source>
        <dbReference type="EMBL" id="MDO5972011.1"/>
    </source>
</evidence>
<name>A0ABT8WG90_9FLAO</name>
<dbReference type="RefSeq" id="WP_303279729.1">
    <property type="nucleotide sequence ID" value="NZ_JAUOEK010000183.1"/>
</dbReference>